<dbReference type="SUPFAM" id="SSF52047">
    <property type="entry name" value="RNI-like"/>
    <property type="match status" value="1"/>
</dbReference>
<keyword evidence="2" id="KW-1185">Reference proteome</keyword>
<organism evidence="2 3">
    <name type="scientific">Steinernema glaseri</name>
    <dbReference type="NCBI Taxonomy" id="37863"/>
    <lineage>
        <taxon>Eukaryota</taxon>
        <taxon>Metazoa</taxon>
        <taxon>Ecdysozoa</taxon>
        <taxon>Nematoda</taxon>
        <taxon>Chromadorea</taxon>
        <taxon>Rhabditida</taxon>
        <taxon>Tylenchina</taxon>
        <taxon>Panagrolaimomorpha</taxon>
        <taxon>Strongyloidoidea</taxon>
        <taxon>Steinernematidae</taxon>
        <taxon>Steinernema</taxon>
    </lineage>
</organism>
<feature type="region of interest" description="Disordered" evidence="1">
    <location>
        <begin position="255"/>
        <end position="274"/>
    </location>
</feature>
<accession>A0A1I7YIG0</accession>
<proteinExistence type="predicted"/>
<protein>
    <submittedName>
        <fullName evidence="3">FBA_2 domain-containing protein</fullName>
    </submittedName>
</protein>
<sequence length="540" mass="62586">MIRDVLKEMTLVEKSTSESDSEASIGAAGQENSKEQEGADLLTMPRKDTSTPQSGMASVPYAFRERVCVTLREGSLRTVRFLLDTPSWSSVAEKVYAQSKDFELNGPVDGYFDSHINLWHLQNVEIHRCTLNSAVPLCTWLKKVLRKKYLHRIVITENSFEKPKGRQVDFKEKLYNALRNDVLMTVAINNNRFFTNMKISFAKRVLDYWIASEEGFQERFVTLDAHAMRRQWKKEPVIKDLYEFGERDELLHASQRQKDPLTMPRQNTSTPQSSMASVPFAFRESVCATLGEGSLRTVRFLFDAPSWSSVARKVEAESRDFELRMKLEGAKVSYNSSISLEEAIKAKYLRCSWLTVSSGNPDENTDWNVTPQTLYSVVKIEWFYLRRINLRSVVDYFSHINPWYLKSVRISFCKFTSALPLCTWLKKVLTNKCFSYLHINYISFAKSIKPKLDLSEEVYDALVHHKRLKEIDIHDNDSIKDLDIPFFRRVLDFWVASENGFQRKLTLRGPTKRKLLKKKEKTQYNFSGDLLCHASDSILM</sequence>
<dbReference type="Proteomes" id="UP000095287">
    <property type="component" value="Unplaced"/>
</dbReference>
<evidence type="ECO:0000313" key="2">
    <source>
        <dbReference type="Proteomes" id="UP000095287"/>
    </source>
</evidence>
<evidence type="ECO:0000313" key="3">
    <source>
        <dbReference type="WBParaSite" id="L893_g16631.t1"/>
    </source>
</evidence>
<reference evidence="3" key="1">
    <citation type="submission" date="2016-11" db="UniProtKB">
        <authorList>
            <consortium name="WormBaseParasite"/>
        </authorList>
    </citation>
    <scope>IDENTIFICATION</scope>
</reference>
<dbReference type="WBParaSite" id="L893_g16631.t1">
    <property type="protein sequence ID" value="L893_g16631.t1"/>
    <property type="gene ID" value="L893_g16631"/>
</dbReference>
<dbReference type="AlphaFoldDB" id="A0A1I7YIG0"/>
<feature type="compositionally biased region" description="Polar residues" evidence="1">
    <location>
        <begin position="264"/>
        <end position="274"/>
    </location>
</feature>
<evidence type="ECO:0000256" key="1">
    <source>
        <dbReference type="SAM" id="MobiDB-lite"/>
    </source>
</evidence>
<name>A0A1I7YIG0_9BILA</name>
<feature type="compositionally biased region" description="Basic and acidic residues" evidence="1">
    <location>
        <begin position="1"/>
        <end position="17"/>
    </location>
</feature>
<feature type="region of interest" description="Disordered" evidence="1">
    <location>
        <begin position="1"/>
        <end position="56"/>
    </location>
</feature>